<evidence type="ECO:0000256" key="1">
    <source>
        <dbReference type="ARBA" id="ARBA00022460"/>
    </source>
</evidence>
<evidence type="ECO:0000313" key="5">
    <source>
        <dbReference type="Proteomes" id="UP000708208"/>
    </source>
</evidence>
<keyword evidence="1 2" id="KW-0193">Cuticle</keyword>
<name>A0A8J2JT97_9HEXA</name>
<dbReference type="GO" id="GO:0008010">
    <property type="term" value="F:structural constituent of chitin-based larval cuticle"/>
    <property type="evidence" value="ECO:0007669"/>
    <property type="project" value="TreeGrafter"/>
</dbReference>
<dbReference type="InterPro" id="IPR031311">
    <property type="entry name" value="CHIT_BIND_RR_consensus"/>
</dbReference>
<proteinExistence type="predicted"/>
<dbReference type="PANTHER" id="PTHR10380">
    <property type="entry name" value="CUTICLE PROTEIN"/>
    <property type="match status" value="1"/>
</dbReference>
<keyword evidence="3" id="KW-0732">Signal</keyword>
<organism evidence="4 5">
    <name type="scientific">Allacma fusca</name>
    <dbReference type="NCBI Taxonomy" id="39272"/>
    <lineage>
        <taxon>Eukaryota</taxon>
        <taxon>Metazoa</taxon>
        <taxon>Ecdysozoa</taxon>
        <taxon>Arthropoda</taxon>
        <taxon>Hexapoda</taxon>
        <taxon>Collembola</taxon>
        <taxon>Symphypleona</taxon>
        <taxon>Sminthuridae</taxon>
        <taxon>Allacma</taxon>
    </lineage>
</organism>
<dbReference type="Pfam" id="PF00379">
    <property type="entry name" value="Chitin_bind_4"/>
    <property type="match status" value="1"/>
</dbReference>
<keyword evidence="5" id="KW-1185">Reference proteome</keyword>
<feature type="chain" id="PRO_5035260555" evidence="3">
    <location>
        <begin position="17"/>
        <end position="116"/>
    </location>
</feature>
<gene>
    <name evidence="4" type="ORF">AFUS01_LOCUS15077</name>
</gene>
<evidence type="ECO:0000256" key="2">
    <source>
        <dbReference type="PROSITE-ProRule" id="PRU00497"/>
    </source>
</evidence>
<dbReference type="InterPro" id="IPR000618">
    <property type="entry name" value="Insect_cuticle"/>
</dbReference>
<dbReference type="AlphaFoldDB" id="A0A8J2JT97"/>
<dbReference type="OrthoDB" id="7255276at2759"/>
<evidence type="ECO:0000256" key="3">
    <source>
        <dbReference type="SAM" id="SignalP"/>
    </source>
</evidence>
<dbReference type="PROSITE" id="PS51155">
    <property type="entry name" value="CHIT_BIND_RR_2"/>
    <property type="match status" value="1"/>
</dbReference>
<dbReference type="GO" id="GO:0062129">
    <property type="term" value="C:chitin-based extracellular matrix"/>
    <property type="evidence" value="ECO:0007669"/>
    <property type="project" value="TreeGrafter"/>
</dbReference>
<evidence type="ECO:0000313" key="4">
    <source>
        <dbReference type="EMBL" id="CAG7726150.1"/>
    </source>
</evidence>
<dbReference type="InterPro" id="IPR050468">
    <property type="entry name" value="Cuticle_Struct_Prot"/>
</dbReference>
<reference evidence="4" key="1">
    <citation type="submission" date="2021-06" db="EMBL/GenBank/DDBJ databases">
        <authorList>
            <person name="Hodson N. C."/>
            <person name="Mongue J. A."/>
            <person name="Jaron S. K."/>
        </authorList>
    </citation>
    <scope>NUCLEOTIDE SEQUENCE</scope>
</reference>
<dbReference type="PANTHER" id="PTHR10380:SF173">
    <property type="entry name" value="CUTICULAR PROTEIN 47EF, ISOFORM C-RELATED"/>
    <property type="match status" value="1"/>
</dbReference>
<dbReference type="Proteomes" id="UP000708208">
    <property type="component" value="Unassembled WGS sequence"/>
</dbReference>
<protein>
    <submittedName>
        <fullName evidence="4">Uncharacterized protein</fullName>
    </submittedName>
</protein>
<accession>A0A8J2JT97</accession>
<comment type="caution">
    <text evidence="4">The sequence shown here is derived from an EMBL/GenBank/DDBJ whole genome shotgun (WGS) entry which is preliminary data.</text>
</comment>
<sequence>MRAVIILFALMGLAIAAPKPQQDYSQVQIVTSSAEVLAPESYHYNYQLSDQSEARQSGMIVNPQEPDQEKRSLAVQGEYSYTGTDGIPVRVTYTADENGYHPMVYINGVLQNPPQK</sequence>
<dbReference type="EMBL" id="CAJVCH010131454">
    <property type="protein sequence ID" value="CAG7726150.1"/>
    <property type="molecule type" value="Genomic_DNA"/>
</dbReference>
<dbReference type="PROSITE" id="PS00233">
    <property type="entry name" value="CHIT_BIND_RR_1"/>
    <property type="match status" value="1"/>
</dbReference>
<feature type="signal peptide" evidence="3">
    <location>
        <begin position="1"/>
        <end position="16"/>
    </location>
</feature>